<comment type="caution">
    <text evidence="3">The sequence shown here is derived from an EMBL/GenBank/DDBJ whole genome shotgun (WGS) entry which is preliminary data.</text>
</comment>
<sequence>MKVLITGGAGFIGCHLSRRFIEKGHEVTVVDMLHPYYSIERKKRQLFFIEEAGNFSFYQLNLLDEEKTMQLFKELKPEAVVHLAAIPGVAPSLKQPLEYVDYDIKATINALKAAGETGTKHVLFASSSSVYGNQHGGPVKEEMATGQVVSPYAAAKYSAESFCQAYQHLYGFQLTILRFFTVYGPWGRPDMAMAKFIKKALKDQEIPLYGTHTTRDYTYIEDIINGIEASMYHEHETEIFNLGSSYPVAIEQLVSILTDHFPKLKSIQKGKRAGDVNHTWADISKANKLLGYKPQVTIEEGIRRTIEWFKAYEAY</sequence>
<reference evidence="4" key="1">
    <citation type="journal article" date="2019" name="Int. J. Syst. Evol. Microbiol.">
        <title>The Global Catalogue of Microorganisms (GCM) 10K type strain sequencing project: providing services to taxonomists for standard genome sequencing and annotation.</title>
        <authorList>
            <consortium name="The Broad Institute Genomics Platform"/>
            <consortium name="The Broad Institute Genome Sequencing Center for Infectious Disease"/>
            <person name="Wu L."/>
            <person name="Ma J."/>
        </authorList>
    </citation>
    <scope>NUCLEOTIDE SEQUENCE [LARGE SCALE GENOMIC DNA]</scope>
    <source>
        <strain evidence="4">CCUG 61889</strain>
    </source>
</reference>
<organism evidence="3 4">
    <name type="scientific">Bacillus songklensis</name>
    <dbReference type="NCBI Taxonomy" id="1069116"/>
    <lineage>
        <taxon>Bacteria</taxon>
        <taxon>Bacillati</taxon>
        <taxon>Bacillota</taxon>
        <taxon>Bacilli</taxon>
        <taxon>Bacillales</taxon>
        <taxon>Bacillaceae</taxon>
        <taxon>Bacillus</taxon>
    </lineage>
</organism>
<dbReference type="InterPro" id="IPR001509">
    <property type="entry name" value="Epimerase_deHydtase"/>
</dbReference>
<dbReference type="RefSeq" id="WP_377913296.1">
    <property type="nucleotide sequence ID" value="NZ_JBHRZT010000020.1"/>
</dbReference>
<dbReference type="Gene3D" id="3.90.25.10">
    <property type="entry name" value="UDP-galactose 4-epimerase, domain 1"/>
    <property type="match status" value="1"/>
</dbReference>
<evidence type="ECO:0000313" key="4">
    <source>
        <dbReference type="Proteomes" id="UP001595752"/>
    </source>
</evidence>
<gene>
    <name evidence="3" type="ORF">ACFOU2_06400</name>
</gene>
<keyword evidence="4" id="KW-1185">Reference proteome</keyword>
<dbReference type="InterPro" id="IPR036291">
    <property type="entry name" value="NAD(P)-bd_dom_sf"/>
</dbReference>
<evidence type="ECO:0000313" key="3">
    <source>
        <dbReference type="EMBL" id="MFC3883164.1"/>
    </source>
</evidence>
<protein>
    <submittedName>
        <fullName evidence="3">NAD-dependent epimerase/dehydratase family protein</fullName>
    </submittedName>
</protein>
<dbReference type="Gene3D" id="3.40.50.720">
    <property type="entry name" value="NAD(P)-binding Rossmann-like Domain"/>
    <property type="match status" value="1"/>
</dbReference>
<accession>A0ABV8B0V0</accession>
<evidence type="ECO:0000256" key="1">
    <source>
        <dbReference type="ARBA" id="ARBA00023027"/>
    </source>
</evidence>
<dbReference type="Proteomes" id="UP001595752">
    <property type="component" value="Unassembled WGS sequence"/>
</dbReference>
<feature type="domain" description="NAD-dependent epimerase/dehydratase" evidence="2">
    <location>
        <begin position="3"/>
        <end position="243"/>
    </location>
</feature>
<name>A0ABV8B0V0_9BACI</name>
<proteinExistence type="predicted"/>
<dbReference type="EMBL" id="JBHRZT010000020">
    <property type="protein sequence ID" value="MFC3883164.1"/>
    <property type="molecule type" value="Genomic_DNA"/>
</dbReference>
<dbReference type="Pfam" id="PF01370">
    <property type="entry name" value="Epimerase"/>
    <property type="match status" value="1"/>
</dbReference>
<evidence type="ECO:0000259" key="2">
    <source>
        <dbReference type="Pfam" id="PF01370"/>
    </source>
</evidence>
<keyword evidence="1" id="KW-0520">NAD</keyword>
<dbReference type="PANTHER" id="PTHR43574">
    <property type="entry name" value="EPIMERASE-RELATED"/>
    <property type="match status" value="1"/>
</dbReference>
<dbReference type="SUPFAM" id="SSF51735">
    <property type="entry name" value="NAD(P)-binding Rossmann-fold domains"/>
    <property type="match status" value="1"/>
</dbReference>
<dbReference type="PRINTS" id="PR01713">
    <property type="entry name" value="NUCEPIMERASE"/>
</dbReference>